<sequence>MPGKEEGDYMRAVDRLLNFMGQHQMNSIDFATYDRARRLYDQDPVRQREWIEILAESKTDQRIVVRRGVLGTSVKAVSLGA</sequence>
<dbReference type="Proteomes" id="UP000014281">
    <property type="component" value="Unassembled WGS sequence"/>
</dbReference>
<reference evidence="1 2" key="1">
    <citation type="journal article" date="2013" name="PLoS ONE">
        <title>Lactobacillus paracasei comparative genomics: towards species pan-genome definition and exploitation of diversity.</title>
        <authorList>
            <person name="Smokvina T."/>
            <person name="Wels M."/>
            <person name="Polka J."/>
            <person name="Chervaux C."/>
            <person name="Brisse S."/>
            <person name="Boekhorst J."/>
            <person name="van Hylckama Vlieg J.E."/>
            <person name="Siezen R.J."/>
        </authorList>
    </citation>
    <scope>NUCLEOTIDE SEQUENCE [LARGE SCALE GENOMIC DNA]</scope>
    <source>
        <strain evidence="1 2">Lpp122</strain>
    </source>
</reference>
<protein>
    <submittedName>
        <fullName evidence="1">Uncharacterized protein</fullName>
    </submittedName>
</protein>
<dbReference type="EMBL" id="ANKW01000020">
    <property type="protein sequence ID" value="EPC19368.1"/>
    <property type="molecule type" value="Genomic_DNA"/>
</dbReference>
<evidence type="ECO:0000313" key="2">
    <source>
        <dbReference type="Proteomes" id="UP000014281"/>
    </source>
</evidence>
<gene>
    <name evidence="1" type="ORF">Lpp122_1483</name>
</gene>
<comment type="caution">
    <text evidence="1">The sequence shown here is derived from an EMBL/GenBank/DDBJ whole genome shotgun (WGS) entry which is preliminary data.</text>
</comment>
<proteinExistence type="predicted"/>
<dbReference type="AlphaFoldDB" id="A0A8E0I593"/>
<evidence type="ECO:0000313" key="1">
    <source>
        <dbReference type="EMBL" id="EPC19368.1"/>
    </source>
</evidence>
<accession>A0A8E0I593</accession>
<name>A0A8E0I593_LACPA</name>
<organism evidence="1 2">
    <name type="scientific">Lacticaseibacillus paracasei subsp. paracasei Lpp122</name>
    <dbReference type="NCBI Taxonomy" id="1256218"/>
    <lineage>
        <taxon>Bacteria</taxon>
        <taxon>Bacillati</taxon>
        <taxon>Bacillota</taxon>
        <taxon>Bacilli</taxon>
        <taxon>Lactobacillales</taxon>
        <taxon>Lactobacillaceae</taxon>
        <taxon>Lacticaseibacillus</taxon>
    </lineage>
</organism>